<dbReference type="SUPFAM" id="SSF46548">
    <property type="entry name" value="alpha-helical ferredoxin"/>
    <property type="match status" value="1"/>
</dbReference>
<dbReference type="PANTHER" id="PTHR11748">
    <property type="entry name" value="D-LACTATE DEHYDROGENASE"/>
    <property type="match status" value="1"/>
</dbReference>
<dbReference type="PROSITE" id="PS51387">
    <property type="entry name" value="FAD_PCMH"/>
    <property type="match status" value="1"/>
</dbReference>
<dbReference type="GO" id="GO:0071949">
    <property type="term" value="F:FAD binding"/>
    <property type="evidence" value="ECO:0007669"/>
    <property type="project" value="InterPro"/>
</dbReference>
<dbReference type="SUPFAM" id="SSF56176">
    <property type="entry name" value="FAD-binding/transporter-associated domain-like"/>
    <property type="match status" value="1"/>
</dbReference>
<keyword evidence="6" id="KW-0408">Iron</keyword>
<keyword evidence="10" id="KW-1185">Reference proteome</keyword>
<protein>
    <submittedName>
        <fullName evidence="9">Oxidoreductase</fullName>
    </submittedName>
</protein>
<evidence type="ECO:0000256" key="5">
    <source>
        <dbReference type="ARBA" id="ARBA00023002"/>
    </source>
</evidence>
<dbReference type="KEGG" id="uam:UABAM_00257"/>
<dbReference type="Proteomes" id="UP000326354">
    <property type="component" value="Chromosome"/>
</dbReference>
<accession>A0A5S9IJT1</accession>
<dbReference type="Pfam" id="PF02754">
    <property type="entry name" value="CCG"/>
    <property type="match status" value="1"/>
</dbReference>
<evidence type="ECO:0000256" key="1">
    <source>
        <dbReference type="ARBA" id="ARBA00001974"/>
    </source>
</evidence>
<dbReference type="Gene3D" id="3.30.70.2740">
    <property type="match status" value="1"/>
</dbReference>
<dbReference type="InterPro" id="IPR004017">
    <property type="entry name" value="Cys_rich_dom"/>
</dbReference>
<dbReference type="Pfam" id="PF01565">
    <property type="entry name" value="FAD_binding_4"/>
    <property type="match status" value="1"/>
</dbReference>
<dbReference type="InterPro" id="IPR006094">
    <property type="entry name" value="Oxid_FAD_bind_N"/>
</dbReference>
<dbReference type="InterPro" id="IPR016169">
    <property type="entry name" value="FAD-bd_PCMH_sub2"/>
</dbReference>
<dbReference type="GO" id="GO:0004458">
    <property type="term" value="F:D-lactate dehydrogenase (cytochrome) activity"/>
    <property type="evidence" value="ECO:0007669"/>
    <property type="project" value="TreeGrafter"/>
</dbReference>
<dbReference type="SUPFAM" id="SSF55103">
    <property type="entry name" value="FAD-linked oxidases, C-terminal domain"/>
    <property type="match status" value="1"/>
</dbReference>
<keyword evidence="2" id="KW-0285">Flavoprotein</keyword>
<organism evidence="9 10">
    <name type="scientific">Uabimicrobium amorphum</name>
    <dbReference type="NCBI Taxonomy" id="2596890"/>
    <lineage>
        <taxon>Bacteria</taxon>
        <taxon>Pseudomonadati</taxon>
        <taxon>Planctomycetota</taxon>
        <taxon>Candidatus Uabimicrobiia</taxon>
        <taxon>Candidatus Uabimicrobiales</taxon>
        <taxon>Candidatus Uabimicrobiaceae</taxon>
        <taxon>Candidatus Uabimicrobium</taxon>
    </lineage>
</organism>
<dbReference type="OrthoDB" id="9767256at2"/>
<keyword evidence="5" id="KW-0560">Oxidoreductase</keyword>
<name>A0A5S9IJT1_UABAM</name>
<dbReference type="RefSeq" id="WP_151966175.1">
    <property type="nucleotide sequence ID" value="NZ_AP019860.1"/>
</dbReference>
<evidence type="ECO:0000313" key="10">
    <source>
        <dbReference type="Proteomes" id="UP000326354"/>
    </source>
</evidence>
<feature type="domain" description="FAD-binding PCMH-type" evidence="8">
    <location>
        <begin position="35"/>
        <end position="243"/>
    </location>
</feature>
<dbReference type="InterPro" id="IPR016166">
    <property type="entry name" value="FAD-bd_PCMH"/>
</dbReference>
<dbReference type="GO" id="GO:0051536">
    <property type="term" value="F:iron-sulfur cluster binding"/>
    <property type="evidence" value="ECO:0007669"/>
    <property type="project" value="UniProtKB-KW"/>
</dbReference>
<keyword evidence="3" id="KW-0479">Metal-binding</keyword>
<dbReference type="InterPro" id="IPR017900">
    <property type="entry name" value="4Fe4S_Fe_S_CS"/>
</dbReference>
<proteinExistence type="predicted"/>
<dbReference type="InterPro" id="IPR016164">
    <property type="entry name" value="FAD-linked_Oxase-like_C"/>
</dbReference>
<dbReference type="GO" id="GO:0008720">
    <property type="term" value="F:D-lactate dehydrogenase (NAD+) activity"/>
    <property type="evidence" value="ECO:0007669"/>
    <property type="project" value="TreeGrafter"/>
</dbReference>
<keyword evidence="7" id="KW-0411">Iron-sulfur</keyword>
<evidence type="ECO:0000256" key="3">
    <source>
        <dbReference type="ARBA" id="ARBA00022723"/>
    </source>
</evidence>
<sequence length="873" mass="97836">MLEVSKENLQLFKQEVNLEDNEALTTLYSTDASVYRCRPLGVMYPEDEQHLVTIVKTAHKYGIPVLARGAGTSLSGQAVSESIILDLCGWDKIVADKDIATVGPGAVVDDISRCQPGYRFGPAPASANRSTIGGLLANNGTGVHSIMYGMAVDCLLKAKVVLADGTIRTFARGDLDREDPLTKSILGIIEPHLESEYWPKTWRNASGLNFKKVMEFESLLPIFCGSEGQLGIIIEADIQLFPKPQRTQMALFYYDSVYEAMKDIPKLLDTKPSAIELMDHTILSLARKSPHFQVEALQDSPGAILIVEYCEDKRELLTQMNANMIIDDPATQQEVWTTRKEGLGILMSIDQKRKPIPFIEDCAVPVQDLPEYVKRLDTILKKHDTEGAYYAHASAGCLHIRPLLDLSDEKDQTRMDNILDECIDLLVDLGGTLTGEHGDGRSKGPYLERIFGKDLVNAFAEIHKALDPKQIFRLNGKTQFRQDFATPNKETFLLGDGFVSAVKKCNGEGACRKKIGVMCPSFQVTGDEALSTRGRANLLSAWLEGKPVDKELQSSLRSCLACKGCHRECPSQVDMAILKAEYLYMAGPTWRDRFFAHFSTLSKLGSAFGIPFKSLTKKIVGIHPDCTLPTPTKKRFSHNYKCPWKVEECTAYLFIDTHIEFYEPQIGFAAMSVFEKLNHKVYPLYVGCCGRPAFSKGVLDYAKKQVTKLQLPQDKKIVVVEPSCLSMLRDDAIKLDKSFSHREQFILLEDYLLAVMKEQTQEQKNSQKQQVFYHAHCHQKAMHLGLKSKELLDMVCDVKLIVSGCCGMAGSFGYEKENYDLAMKISEDSFIPQLKECKDSPIALTGRSCREMAQRHQIHSEHPIVWFDKFMQG</sequence>
<dbReference type="InterPro" id="IPR036318">
    <property type="entry name" value="FAD-bd_PCMH-like_sf"/>
</dbReference>
<evidence type="ECO:0000256" key="6">
    <source>
        <dbReference type="ARBA" id="ARBA00023004"/>
    </source>
</evidence>
<dbReference type="GO" id="GO:0046872">
    <property type="term" value="F:metal ion binding"/>
    <property type="evidence" value="ECO:0007669"/>
    <property type="project" value="UniProtKB-KW"/>
</dbReference>
<dbReference type="PROSITE" id="PS00198">
    <property type="entry name" value="4FE4S_FER_1"/>
    <property type="match status" value="1"/>
</dbReference>
<dbReference type="Pfam" id="PF02913">
    <property type="entry name" value="FAD-oxidase_C"/>
    <property type="match status" value="1"/>
</dbReference>
<dbReference type="InterPro" id="IPR017896">
    <property type="entry name" value="4Fe4S_Fe-S-bd"/>
</dbReference>
<reference evidence="9 10" key="1">
    <citation type="submission" date="2019-08" db="EMBL/GenBank/DDBJ databases">
        <title>Complete genome sequence of Candidatus Uab amorphum.</title>
        <authorList>
            <person name="Shiratori T."/>
            <person name="Suzuki S."/>
            <person name="Kakizawa Y."/>
            <person name="Ishida K."/>
        </authorList>
    </citation>
    <scope>NUCLEOTIDE SEQUENCE [LARGE SCALE GENOMIC DNA]</scope>
    <source>
        <strain evidence="9 10">SRT547</strain>
    </source>
</reference>
<dbReference type="EMBL" id="AP019860">
    <property type="protein sequence ID" value="BBM81915.1"/>
    <property type="molecule type" value="Genomic_DNA"/>
</dbReference>
<gene>
    <name evidence="9" type="ORF">UABAM_00257</name>
</gene>
<dbReference type="InterPro" id="IPR004113">
    <property type="entry name" value="FAD-bd_oxidored_4_C"/>
</dbReference>
<evidence type="ECO:0000259" key="8">
    <source>
        <dbReference type="PROSITE" id="PS51387"/>
    </source>
</evidence>
<dbReference type="GO" id="GO:1903457">
    <property type="term" value="P:lactate catabolic process"/>
    <property type="evidence" value="ECO:0007669"/>
    <property type="project" value="TreeGrafter"/>
</dbReference>
<dbReference type="PANTHER" id="PTHR11748:SF119">
    <property type="entry name" value="D-2-HYDROXYGLUTARATE DEHYDROGENASE"/>
    <property type="match status" value="1"/>
</dbReference>
<evidence type="ECO:0000313" key="9">
    <source>
        <dbReference type="EMBL" id="BBM81915.1"/>
    </source>
</evidence>
<evidence type="ECO:0000256" key="4">
    <source>
        <dbReference type="ARBA" id="ARBA00022827"/>
    </source>
</evidence>
<comment type="cofactor">
    <cofactor evidence="1">
        <name>FAD</name>
        <dbReference type="ChEBI" id="CHEBI:57692"/>
    </cofactor>
</comment>
<dbReference type="Gene3D" id="3.30.465.10">
    <property type="match status" value="1"/>
</dbReference>
<dbReference type="AlphaFoldDB" id="A0A5S9IJT1"/>
<evidence type="ECO:0000256" key="7">
    <source>
        <dbReference type="ARBA" id="ARBA00023014"/>
    </source>
</evidence>
<keyword evidence="4" id="KW-0274">FAD</keyword>
<dbReference type="Pfam" id="PF13183">
    <property type="entry name" value="Fer4_8"/>
    <property type="match status" value="1"/>
</dbReference>
<evidence type="ECO:0000256" key="2">
    <source>
        <dbReference type="ARBA" id="ARBA00022630"/>
    </source>
</evidence>